<evidence type="ECO:0000256" key="5">
    <source>
        <dbReference type="ARBA" id="ARBA00023098"/>
    </source>
</evidence>
<dbReference type="UniPathway" id="UPA00973"/>
<keyword evidence="5 7" id="KW-0443">Lipid metabolism</keyword>
<dbReference type="Pfam" id="PF00132">
    <property type="entry name" value="Hexapep"/>
    <property type="match status" value="1"/>
</dbReference>
<dbReference type="GO" id="GO:0016410">
    <property type="term" value="F:N-acyltransferase activity"/>
    <property type="evidence" value="ECO:0007669"/>
    <property type="project" value="InterPro"/>
</dbReference>
<keyword evidence="4 7" id="KW-0677">Repeat</keyword>
<proteinExistence type="inferred from homology"/>
<dbReference type="SUPFAM" id="SSF51161">
    <property type="entry name" value="Trimeric LpxA-like enzymes"/>
    <property type="match status" value="1"/>
</dbReference>
<sequence>MTHKKKYTLAQLAELLDAKLTGDGQCEITGLATLQNAKSGQLSFLSNPSYAGQLKSCQASAILIDEKFLDSCPGYKLVTSSPYVAFAKATQLFDNSPIPPKGIHDSASVDTSAVLGKNVSIGPNAVIAANVSLGDDVVIAAGCYVGESVSLGNACKLHGNVTIYHRVVLGNNVEVHSGSVIGADGFGFAFDGRQSVKIHQLGGVKIGDNVEIGAGTTIDRGALEDTEIGNGVKIDNQVQIGHNCKIGEHSIICGCTGIAGSVTIGKYCIMGGGSGVVGHVTIADKVQVSAMSLVSQSIPEPGMYSTGTIQSKTSVWKRNAIRFQQLDSIAKRLKEIENSTDKK</sequence>
<dbReference type="GO" id="GO:0103118">
    <property type="term" value="F:UDP-3-O-[(3R)-3-hydroxyacyl]-glucosamine N-acyltransferase activity"/>
    <property type="evidence" value="ECO:0007669"/>
    <property type="project" value="UniProtKB-EC"/>
</dbReference>
<evidence type="ECO:0000313" key="10">
    <source>
        <dbReference type="EMBL" id="PCI80103.1"/>
    </source>
</evidence>
<dbReference type="PANTHER" id="PTHR43378:SF2">
    <property type="entry name" value="UDP-3-O-ACYLGLUCOSAMINE N-ACYLTRANSFERASE 1, MITOCHONDRIAL-RELATED"/>
    <property type="match status" value="1"/>
</dbReference>
<dbReference type="InterPro" id="IPR007691">
    <property type="entry name" value="LpxD"/>
</dbReference>
<evidence type="ECO:0000256" key="1">
    <source>
        <dbReference type="ARBA" id="ARBA00022516"/>
    </source>
</evidence>
<gene>
    <name evidence="7 10" type="primary">lpxD</name>
    <name evidence="10" type="ORF">COB20_03685</name>
</gene>
<evidence type="ECO:0000256" key="3">
    <source>
        <dbReference type="ARBA" id="ARBA00022679"/>
    </source>
</evidence>
<dbReference type="InterPro" id="IPR020573">
    <property type="entry name" value="UDP_GlcNAc_AcTrfase_non-rep"/>
</dbReference>
<dbReference type="Gene3D" id="2.160.10.10">
    <property type="entry name" value="Hexapeptide repeat proteins"/>
    <property type="match status" value="1"/>
</dbReference>
<name>A0A2A4XBY1_9GAMM</name>
<dbReference type="InterPro" id="IPR011004">
    <property type="entry name" value="Trimer_LpxA-like_sf"/>
</dbReference>
<dbReference type="NCBIfam" id="TIGR01853">
    <property type="entry name" value="lipid_A_lpxD"/>
    <property type="match status" value="1"/>
</dbReference>
<protein>
    <recommendedName>
        <fullName evidence="7">UDP-3-O-acylglucosamine N-acyltransferase</fullName>
        <ecNumber evidence="7">2.3.1.191</ecNumber>
    </recommendedName>
</protein>
<comment type="subunit">
    <text evidence="7">Homotrimer.</text>
</comment>
<evidence type="ECO:0000256" key="7">
    <source>
        <dbReference type="HAMAP-Rule" id="MF_00523"/>
    </source>
</evidence>
<dbReference type="GO" id="GO:0009245">
    <property type="term" value="P:lipid A biosynthetic process"/>
    <property type="evidence" value="ECO:0007669"/>
    <property type="project" value="UniProtKB-UniRule"/>
</dbReference>
<dbReference type="GO" id="GO:0016020">
    <property type="term" value="C:membrane"/>
    <property type="evidence" value="ECO:0007669"/>
    <property type="project" value="GOC"/>
</dbReference>
<dbReference type="Gene3D" id="1.20.5.170">
    <property type="match status" value="1"/>
</dbReference>
<keyword evidence="1 7" id="KW-0444">Lipid biosynthesis</keyword>
<dbReference type="NCBIfam" id="NF002060">
    <property type="entry name" value="PRK00892.1"/>
    <property type="match status" value="1"/>
</dbReference>
<evidence type="ECO:0000256" key="2">
    <source>
        <dbReference type="ARBA" id="ARBA00022556"/>
    </source>
</evidence>
<dbReference type="Pfam" id="PF04613">
    <property type="entry name" value="LpxD"/>
    <property type="match status" value="1"/>
</dbReference>
<comment type="caution">
    <text evidence="10">The sequence shown here is derived from an EMBL/GenBank/DDBJ whole genome shotgun (WGS) entry which is preliminary data.</text>
</comment>
<keyword evidence="3 7" id="KW-0808">Transferase</keyword>
<reference evidence="11" key="1">
    <citation type="submission" date="2017-08" db="EMBL/GenBank/DDBJ databases">
        <title>A dynamic microbial community with high functional redundancy inhabits the cold, oxic subseafloor aquifer.</title>
        <authorList>
            <person name="Tully B.J."/>
            <person name="Wheat C.G."/>
            <person name="Glazer B.T."/>
            <person name="Huber J.A."/>
        </authorList>
    </citation>
    <scope>NUCLEOTIDE SEQUENCE [LARGE SCALE GENOMIC DNA]</scope>
</reference>
<dbReference type="InterPro" id="IPR056729">
    <property type="entry name" value="GMPPB_C"/>
</dbReference>
<comment type="similarity">
    <text evidence="7">Belongs to the transferase hexapeptide repeat family. LpxD subfamily.</text>
</comment>
<dbReference type="Proteomes" id="UP000218767">
    <property type="component" value="Unassembled WGS sequence"/>
</dbReference>
<evidence type="ECO:0000259" key="9">
    <source>
        <dbReference type="Pfam" id="PF25087"/>
    </source>
</evidence>
<dbReference type="InterPro" id="IPR001451">
    <property type="entry name" value="Hexapep"/>
</dbReference>
<dbReference type="EC" id="2.3.1.191" evidence="7"/>
<dbReference type="EMBL" id="NVUL01000012">
    <property type="protein sequence ID" value="PCI80103.1"/>
    <property type="molecule type" value="Genomic_DNA"/>
</dbReference>
<dbReference type="HAMAP" id="MF_00523">
    <property type="entry name" value="LpxD"/>
    <property type="match status" value="1"/>
</dbReference>
<evidence type="ECO:0000256" key="6">
    <source>
        <dbReference type="ARBA" id="ARBA00023315"/>
    </source>
</evidence>
<evidence type="ECO:0000256" key="4">
    <source>
        <dbReference type="ARBA" id="ARBA00022737"/>
    </source>
</evidence>
<comment type="catalytic activity">
    <reaction evidence="7">
        <text>a UDP-3-O-[(3R)-3-hydroxyacyl]-alpha-D-glucosamine + a (3R)-hydroxyacyl-[ACP] = a UDP-2-N,3-O-bis[(3R)-3-hydroxyacyl]-alpha-D-glucosamine + holo-[ACP] + H(+)</text>
        <dbReference type="Rhea" id="RHEA:53836"/>
        <dbReference type="Rhea" id="RHEA-COMP:9685"/>
        <dbReference type="Rhea" id="RHEA-COMP:9945"/>
        <dbReference type="ChEBI" id="CHEBI:15378"/>
        <dbReference type="ChEBI" id="CHEBI:64479"/>
        <dbReference type="ChEBI" id="CHEBI:78827"/>
        <dbReference type="ChEBI" id="CHEBI:137740"/>
        <dbReference type="ChEBI" id="CHEBI:137748"/>
        <dbReference type="EC" id="2.3.1.191"/>
    </reaction>
</comment>
<comment type="function">
    <text evidence="7">Catalyzes the N-acylation of UDP-3-O-acylglucosamine using 3-hydroxyacyl-ACP as the acyl donor. Is involved in the biosynthesis of lipid A, a phosphorylated glycolipid that anchors the lipopolysaccharide to the outer membrane of the cell.</text>
</comment>
<feature type="active site" description="Proton acceptor" evidence="7">
    <location>
        <position position="242"/>
    </location>
</feature>
<dbReference type="Pfam" id="PF14602">
    <property type="entry name" value="Hexapep_2"/>
    <property type="match status" value="1"/>
</dbReference>
<dbReference type="PANTHER" id="PTHR43378">
    <property type="entry name" value="UDP-3-O-ACYLGLUCOSAMINE N-ACYLTRANSFERASE"/>
    <property type="match status" value="1"/>
</dbReference>
<dbReference type="AlphaFoldDB" id="A0A2A4XBY1"/>
<organism evidence="10 11">
    <name type="scientific">SAR86 cluster bacterium</name>
    <dbReference type="NCBI Taxonomy" id="2030880"/>
    <lineage>
        <taxon>Bacteria</taxon>
        <taxon>Pseudomonadati</taxon>
        <taxon>Pseudomonadota</taxon>
        <taxon>Gammaproteobacteria</taxon>
        <taxon>SAR86 cluster</taxon>
    </lineage>
</organism>
<dbReference type="Pfam" id="PF25087">
    <property type="entry name" value="GMPPB_C"/>
    <property type="match status" value="1"/>
</dbReference>
<keyword evidence="6 7" id="KW-0012">Acyltransferase</keyword>
<comment type="pathway">
    <text evidence="7">Bacterial outer membrane biogenesis; LPS lipid A biosynthesis.</text>
</comment>
<dbReference type="Gene3D" id="3.40.1390.10">
    <property type="entry name" value="MurE/MurF, N-terminal domain"/>
    <property type="match status" value="1"/>
</dbReference>
<evidence type="ECO:0000259" key="8">
    <source>
        <dbReference type="Pfam" id="PF04613"/>
    </source>
</evidence>
<dbReference type="CDD" id="cd03352">
    <property type="entry name" value="LbH_LpxD"/>
    <property type="match status" value="1"/>
</dbReference>
<feature type="domain" description="UDP-3-O-[3-hydroxymyristoyl] glucosamine N-acyltransferase non-repeat region" evidence="8">
    <location>
        <begin position="26"/>
        <end position="92"/>
    </location>
</feature>
<evidence type="ECO:0000313" key="11">
    <source>
        <dbReference type="Proteomes" id="UP000218767"/>
    </source>
</evidence>
<keyword evidence="2 7" id="KW-0441">Lipid A biosynthesis</keyword>
<feature type="domain" description="Mannose-1-phosphate guanyltransferase C-terminal" evidence="9">
    <location>
        <begin position="101"/>
        <end position="181"/>
    </location>
</feature>
<accession>A0A2A4XBY1</accession>